<accession>X1IFE4</accession>
<sequence>MAMLADSFNIDYSAGKLDPEIHLPSTVKLELVGFITMELPRWRDRPDRPKAHAETILTEHLCDHLNSTAYYSTVWSHVQFRTETGDETRGGRKIDLTVKPRGAVFIIEGRRHTQFDALFPIECKRLPTPK</sequence>
<proteinExistence type="predicted"/>
<protein>
    <submittedName>
        <fullName evidence="1">Uncharacterized protein</fullName>
    </submittedName>
</protein>
<dbReference type="EMBL" id="BARU01025302">
    <property type="protein sequence ID" value="GAH64839.1"/>
    <property type="molecule type" value="Genomic_DNA"/>
</dbReference>
<reference evidence="1" key="1">
    <citation type="journal article" date="2014" name="Front. Microbiol.">
        <title>High frequency of phylogenetically diverse reductive dehalogenase-homologous genes in deep subseafloor sedimentary metagenomes.</title>
        <authorList>
            <person name="Kawai M."/>
            <person name="Futagami T."/>
            <person name="Toyoda A."/>
            <person name="Takaki Y."/>
            <person name="Nishi S."/>
            <person name="Hori S."/>
            <person name="Arai W."/>
            <person name="Tsubouchi T."/>
            <person name="Morono Y."/>
            <person name="Uchiyama I."/>
            <person name="Ito T."/>
            <person name="Fujiyama A."/>
            <person name="Inagaki F."/>
            <person name="Takami H."/>
        </authorList>
    </citation>
    <scope>NUCLEOTIDE SEQUENCE</scope>
    <source>
        <strain evidence="1">Expedition CK06-06</strain>
    </source>
</reference>
<feature type="non-terminal residue" evidence="1">
    <location>
        <position position="130"/>
    </location>
</feature>
<comment type="caution">
    <text evidence="1">The sequence shown here is derived from an EMBL/GenBank/DDBJ whole genome shotgun (WGS) entry which is preliminary data.</text>
</comment>
<name>X1IFE4_9ZZZZ</name>
<gene>
    <name evidence="1" type="ORF">S03H2_40783</name>
</gene>
<organism evidence="1">
    <name type="scientific">marine sediment metagenome</name>
    <dbReference type="NCBI Taxonomy" id="412755"/>
    <lineage>
        <taxon>unclassified sequences</taxon>
        <taxon>metagenomes</taxon>
        <taxon>ecological metagenomes</taxon>
    </lineage>
</organism>
<evidence type="ECO:0000313" key="1">
    <source>
        <dbReference type="EMBL" id="GAH64839.1"/>
    </source>
</evidence>
<dbReference type="AlphaFoldDB" id="X1IFE4"/>